<dbReference type="EMBL" id="AP008955">
    <property type="protein sequence ID" value="BAH45997.1"/>
    <property type="molecule type" value="Genomic_DNA"/>
</dbReference>
<dbReference type="AlphaFoldDB" id="C0Z591"/>
<organism evidence="1 2">
    <name type="scientific">Brevibacillus brevis (strain 47 / JCM 6285 / NBRC 100599)</name>
    <dbReference type="NCBI Taxonomy" id="358681"/>
    <lineage>
        <taxon>Bacteria</taxon>
        <taxon>Bacillati</taxon>
        <taxon>Bacillota</taxon>
        <taxon>Bacilli</taxon>
        <taxon>Bacillales</taxon>
        <taxon>Paenibacillaceae</taxon>
        <taxon>Brevibacillus</taxon>
    </lineage>
</organism>
<proteinExistence type="predicted"/>
<evidence type="ECO:0000313" key="2">
    <source>
        <dbReference type="Proteomes" id="UP000001877"/>
    </source>
</evidence>
<evidence type="ECO:0000313" key="1">
    <source>
        <dbReference type="EMBL" id="BAH45997.1"/>
    </source>
</evidence>
<dbReference type="Proteomes" id="UP000001877">
    <property type="component" value="Chromosome"/>
</dbReference>
<sequence>MEYLIETSTFEALPLFIPERTVFTPCGAEAEA</sequence>
<gene>
    <name evidence="1" type="ordered locus">BBR47_50200</name>
</gene>
<accession>C0Z591</accession>
<keyword evidence="2" id="KW-1185">Reference proteome</keyword>
<dbReference type="STRING" id="358681.BBR47_50200"/>
<dbReference type="KEGG" id="bbe:BBR47_50200"/>
<protein>
    <submittedName>
        <fullName evidence="1">Uncharacterized protein</fullName>
    </submittedName>
</protein>
<reference evidence="1 2" key="1">
    <citation type="submission" date="2005-03" db="EMBL/GenBank/DDBJ databases">
        <title>Brevibacillus brevis strain 47, complete genome.</title>
        <authorList>
            <person name="Hosoyama A."/>
            <person name="Yamada R."/>
            <person name="Hongo Y."/>
            <person name="Terui Y."/>
            <person name="Ankai A."/>
            <person name="Masuyama W."/>
            <person name="Sekiguchi M."/>
            <person name="Takeda T."/>
            <person name="Asano K."/>
            <person name="Ohji S."/>
            <person name="Ichikawa N."/>
            <person name="Narita S."/>
            <person name="Aoki N."/>
            <person name="Miura H."/>
            <person name="Matsushita S."/>
            <person name="Sekigawa T."/>
            <person name="Yamagata H."/>
            <person name="Yoshikawa H."/>
            <person name="Udaka S."/>
            <person name="Tanikawa S."/>
            <person name="Fujita N."/>
        </authorList>
    </citation>
    <scope>NUCLEOTIDE SEQUENCE [LARGE SCALE GENOMIC DNA]</scope>
    <source>
        <strain evidence="2">47 / JCM 6285 / NBRC 100599</strain>
    </source>
</reference>
<name>C0Z591_BREBN</name>
<dbReference type="HOGENOM" id="CLU_3388406_0_0_9"/>